<accession>A0A1H3CJN1</accession>
<protein>
    <submittedName>
        <fullName evidence="2">Uncharacterized protein</fullName>
    </submittedName>
</protein>
<dbReference type="RefSeq" id="WP_176954778.1">
    <property type="nucleotide sequence ID" value="NZ_FNMZ01000006.1"/>
</dbReference>
<name>A0A1H3CJN1_9RHOB</name>
<evidence type="ECO:0000256" key="1">
    <source>
        <dbReference type="SAM" id="MobiDB-lite"/>
    </source>
</evidence>
<reference evidence="2 3" key="1">
    <citation type="submission" date="2016-10" db="EMBL/GenBank/DDBJ databases">
        <authorList>
            <person name="de Groot N.N."/>
        </authorList>
    </citation>
    <scope>NUCLEOTIDE SEQUENCE [LARGE SCALE GENOMIC DNA]</scope>
    <source>
        <strain evidence="2 3">DSM 17890</strain>
    </source>
</reference>
<dbReference type="EMBL" id="FNMZ01000006">
    <property type="protein sequence ID" value="SDX53689.1"/>
    <property type="molecule type" value="Genomic_DNA"/>
</dbReference>
<evidence type="ECO:0000313" key="3">
    <source>
        <dbReference type="Proteomes" id="UP000199118"/>
    </source>
</evidence>
<sequence length="58" mass="6380">MRDLFQDRPLAPRAGALTAPSPLRRAAERDEALALFAGAAGGLEMSLERWLDRMEGVR</sequence>
<gene>
    <name evidence="2" type="ORF">SAMN05444336_106113</name>
</gene>
<proteinExistence type="predicted"/>
<evidence type="ECO:0000313" key="2">
    <source>
        <dbReference type="EMBL" id="SDX53689.1"/>
    </source>
</evidence>
<dbReference type="STRING" id="356660.SAMN05444336_106113"/>
<organism evidence="2 3">
    <name type="scientific">Albimonas donghaensis</name>
    <dbReference type="NCBI Taxonomy" id="356660"/>
    <lineage>
        <taxon>Bacteria</taxon>
        <taxon>Pseudomonadati</taxon>
        <taxon>Pseudomonadota</taxon>
        <taxon>Alphaproteobacteria</taxon>
        <taxon>Rhodobacterales</taxon>
        <taxon>Paracoccaceae</taxon>
        <taxon>Albimonas</taxon>
    </lineage>
</organism>
<dbReference type="Proteomes" id="UP000199118">
    <property type="component" value="Unassembled WGS sequence"/>
</dbReference>
<keyword evidence="3" id="KW-1185">Reference proteome</keyword>
<feature type="region of interest" description="Disordered" evidence="1">
    <location>
        <begin position="1"/>
        <end position="23"/>
    </location>
</feature>
<dbReference type="AlphaFoldDB" id="A0A1H3CJN1"/>